<evidence type="ECO:0000259" key="3">
    <source>
        <dbReference type="Pfam" id="PF02517"/>
    </source>
</evidence>
<keyword evidence="2" id="KW-0472">Membrane</keyword>
<sequence length="354" mass="35864">MADWSTFAGFAGVVLALLLLLARASQGVVSDGSAVDDIASDSDENGDEADSEAETASVDASAAGTVADVDTAPNTASATDSTTAGVPFDSSTDHDDAETPPVTGRETTPAAERPKRLEDVEFPGRVQYGPAPARQSDDDDTADSDTDLGAAADLSTGALLANVALSQGLFAGLLLAGAWVAEIPASAFGVTAATTDLTAVGLGIAFGVGLYVLNEGAAMAGERFDLGGGEALREALAPDSIGGWAILLLVVLPIIAGFEELLFRGALIGVLAAGFDISPWLLAVFSSIAFGLGHGAQGPVGILVTGAIGFVLAAAFVLTESLLVVVVAHYLVNALEFVVHEGFGWEWTGRERTS</sequence>
<keyword evidence="2" id="KW-0812">Transmembrane</keyword>
<proteinExistence type="predicted"/>
<dbReference type="EMBL" id="LOPU01000018">
    <property type="protein sequence ID" value="KTG09683.1"/>
    <property type="molecule type" value="Genomic_DNA"/>
</dbReference>
<dbReference type="Pfam" id="PF02517">
    <property type="entry name" value="Rce1-like"/>
    <property type="match status" value="1"/>
</dbReference>
<feature type="transmembrane region" description="Helical" evidence="2">
    <location>
        <begin position="302"/>
        <end position="332"/>
    </location>
</feature>
<feature type="transmembrane region" description="Helical" evidence="2">
    <location>
        <begin position="241"/>
        <end position="258"/>
    </location>
</feature>
<organism evidence="4 5">
    <name type="scientific">Haloprofundus marisrubri</name>
    <dbReference type="NCBI Taxonomy" id="1514971"/>
    <lineage>
        <taxon>Archaea</taxon>
        <taxon>Methanobacteriati</taxon>
        <taxon>Methanobacteriota</taxon>
        <taxon>Stenosarchaea group</taxon>
        <taxon>Halobacteria</taxon>
        <taxon>Halobacteriales</taxon>
        <taxon>Haloferacaceae</taxon>
        <taxon>Haloprofundus</taxon>
    </lineage>
</organism>
<feature type="transmembrane region" description="Helical" evidence="2">
    <location>
        <begin position="265"/>
        <end position="290"/>
    </location>
</feature>
<dbReference type="OrthoDB" id="214851at2157"/>
<evidence type="ECO:0000256" key="1">
    <source>
        <dbReference type="SAM" id="MobiDB-lite"/>
    </source>
</evidence>
<name>A0A0W1RAC1_9EURY</name>
<feature type="compositionally biased region" description="Polar residues" evidence="1">
    <location>
        <begin position="72"/>
        <end position="84"/>
    </location>
</feature>
<dbReference type="GO" id="GO:0080120">
    <property type="term" value="P:CAAX-box protein maturation"/>
    <property type="evidence" value="ECO:0007669"/>
    <property type="project" value="UniProtKB-ARBA"/>
</dbReference>
<keyword evidence="5" id="KW-1185">Reference proteome</keyword>
<accession>A0A0W1RAC1</accession>
<protein>
    <recommendedName>
        <fullName evidence="3">CAAX prenyl protease 2/Lysostaphin resistance protein A-like domain-containing protein</fullName>
    </recommendedName>
</protein>
<feature type="transmembrane region" description="Helical" evidence="2">
    <location>
        <begin position="188"/>
        <end position="213"/>
    </location>
</feature>
<feature type="compositionally biased region" description="Acidic residues" evidence="1">
    <location>
        <begin position="137"/>
        <end position="146"/>
    </location>
</feature>
<dbReference type="PANTHER" id="PTHR36435">
    <property type="entry name" value="SLR1288 PROTEIN"/>
    <property type="match status" value="1"/>
</dbReference>
<dbReference type="Proteomes" id="UP000054387">
    <property type="component" value="Unassembled WGS sequence"/>
</dbReference>
<comment type="caution">
    <text evidence="4">The sequence shown here is derived from an EMBL/GenBank/DDBJ whole genome shotgun (WGS) entry which is preliminary data.</text>
</comment>
<dbReference type="InterPro" id="IPR052710">
    <property type="entry name" value="CAAX_protease"/>
</dbReference>
<evidence type="ECO:0000256" key="2">
    <source>
        <dbReference type="SAM" id="Phobius"/>
    </source>
</evidence>
<dbReference type="GO" id="GO:0004175">
    <property type="term" value="F:endopeptidase activity"/>
    <property type="evidence" value="ECO:0007669"/>
    <property type="project" value="UniProtKB-ARBA"/>
</dbReference>
<dbReference type="InterPro" id="IPR003675">
    <property type="entry name" value="Rce1/LyrA-like_dom"/>
</dbReference>
<keyword evidence="2" id="KW-1133">Transmembrane helix</keyword>
<evidence type="ECO:0000313" key="5">
    <source>
        <dbReference type="Proteomes" id="UP000054387"/>
    </source>
</evidence>
<feature type="domain" description="CAAX prenyl protease 2/Lysostaphin resistance protein A-like" evidence="3">
    <location>
        <begin position="244"/>
        <end position="335"/>
    </location>
</feature>
<dbReference type="RefSeq" id="WP_058581038.1">
    <property type="nucleotide sequence ID" value="NZ_LOPU01000018.1"/>
</dbReference>
<evidence type="ECO:0000313" key="4">
    <source>
        <dbReference type="EMBL" id="KTG09683.1"/>
    </source>
</evidence>
<feature type="compositionally biased region" description="Acidic residues" evidence="1">
    <location>
        <begin position="38"/>
        <end position="53"/>
    </location>
</feature>
<reference evidence="4 5" key="1">
    <citation type="submission" date="2015-12" db="EMBL/GenBank/DDBJ databases">
        <title>Haloprofundus marisrubri gen. nov., sp. nov., an extremely halophilic archaeon isolated from the Discovery deep brine-seawater interface in the Red Sea.</title>
        <authorList>
            <person name="Zhang G."/>
            <person name="Stingl U."/>
            <person name="Rashid M."/>
        </authorList>
    </citation>
    <scope>NUCLEOTIDE SEQUENCE [LARGE SCALE GENOMIC DNA]</scope>
    <source>
        <strain evidence="4 5">SB9</strain>
    </source>
</reference>
<dbReference type="AlphaFoldDB" id="A0A0W1RAC1"/>
<dbReference type="STRING" id="1514971.AUR64_08555"/>
<feature type="transmembrane region" description="Helical" evidence="2">
    <location>
        <begin position="159"/>
        <end position="181"/>
    </location>
</feature>
<dbReference type="PANTHER" id="PTHR36435:SF1">
    <property type="entry name" value="CAAX AMINO TERMINAL PROTEASE FAMILY PROTEIN"/>
    <property type="match status" value="1"/>
</dbReference>
<gene>
    <name evidence="4" type="ORF">AUR64_08555</name>
</gene>
<feature type="region of interest" description="Disordered" evidence="1">
    <location>
        <begin position="28"/>
        <end position="148"/>
    </location>
</feature>